<comment type="caution">
    <text evidence="1">The sequence shown here is derived from an EMBL/GenBank/DDBJ whole genome shotgun (WGS) entry which is preliminary data.</text>
</comment>
<protein>
    <submittedName>
        <fullName evidence="1">Uncharacterized protein</fullName>
    </submittedName>
</protein>
<evidence type="ECO:0000313" key="1">
    <source>
        <dbReference type="EMBL" id="NWH06180.1"/>
    </source>
</evidence>
<accession>A0A850T1F8</accession>
<name>A0A850T1F8_9BACT</name>
<evidence type="ECO:0000313" key="2">
    <source>
        <dbReference type="Proteomes" id="UP000553343"/>
    </source>
</evidence>
<proteinExistence type="predicted"/>
<dbReference type="EMBL" id="JACADJ010000062">
    <property type="protein sequence ID" value="NWH06180.1"/>
    <property type="molecule type" value="Genomic_DNA"/>
</dbReference>
<gene>
    <name evidence="1" type="ORF">HXW94_14505</name>
</gene>
<dbReference type="RefSeq" id="WP_178367632.1">
    <property type="nucleotide sequence ID" value="NZ_JACADJ010000062.1"/>
</dbReference>
<sequence>MLESTTLNIFFSDESWADKQSSHLVALVIEPYTSERIAGGIAFSGSTGIVVQETDIRTVTVKIPYIRKRI</sequence>
<dbReference type="Proteomes" id="UP000553343">
    <property type="component" value="Unassembled WGS sequence"/>
</dbReference>
<keyword evidence="2" id="KW-1185">Reference proteome</keyword>
<organism evidence="1 2">
    <name type="scientific">Desulfobacter latus</name>
    <dbReference type="NCBI Taxonomy" id="2292"/>
    <lineage>
        <taxon>Bacteria</taxon>
        <taxon>Pseudomonadati</taxon>
        <taxon>Thermodesulfobacteriota</taxon>
        <taxon>Desulfobacteria</taxon>
        <taxon>Desulfobacterales</taxon>
        <taxon>Desulfobacteraceae</taxon>
        <taxon>Desulfobacter</taxon>
    </lineage>
</organism>
<dbReference type="AlphaFoldDB" id="A0A850T1F8"/>
<reference evidence="1 2" key="1">
    <citation type="submission" date="2020-06" db="EMBL/GenBank/DDBJ databases">
        <title>High-quality draft genome of sulfate reducer Desulfobacter latus type strain AcrS2 isolated from marine sediment.</title>
        <authorList>
            <person name="Hoppe M."/>
            <person name="Larsen C.K."/>
            <person name="Marshall I.P.G."/>
            <person name="Schramm A."/>
            <person name="Marietou A.G."/>
        </authorList>
    </citation>
    <scope>NUCLEOTIDE SEQUENCE [LARGE SCALE GENOMIC DNA]</scope>
    <source>
        <strain evidence="1 2">AcRS2</strain>
    </source>
</reference>